<dbReference type="EMBL" id="LXQA010550956">
    <property type="protein sequence ID" value="MCI58742.1"/>
    <property type="molecule type" value="Genomic_DNA"/>
</dbReference>
<keyword evidence="2" id="KW-1185">Reference proteome</keyword>
<dbReference type="Proteomes" id="UP000265520">
    <property type="component" value="Unassembled WGS sequence"/>
</dbReference>
<feature type="non-terminal residue" evidence="1">
    <location>
        <position position="41"/>
    </location>
</feature>
<evidence type="ECO:0000313" key="1">
    <source>
        <dbReference type="EMBL" id="MCI58742.1"/>
    </source>
</evidence>
<organism evidence="1 2">
    <name type="scientific">Trifolium medium</name>
    <dbReference type="NCBI Taxonomy" id="97028"/>
    <lineage>
        <taxon>Eukaryota</taxon>
        <taxon>Viridiplantae</taxon>
        <taxon>Streptophyta</taxon>
        <taxon>Embryophyta</taxon>
        <taxon>Tracheophyta</taxon>
        <taxon>Spermatophyta</taxon>
        <taxon>Magnoliopsida</taxon>
        <taxon>eudicotyledons</taxon>
        <taxon>Gunneridae</taxon>
        <taxon>Pentapetalae</taxon>
        <taxon>rosids</taxon>
        <taxon>fabids</taxon>
        <taxon>Fabales</taxon>
        <taxon>Fabaceae</taxon>
        <taxon>Papilionoideae</taxon>
        <taxon>50 kb inversion clade</taxon>
        <taxon>NPAAA clade</taxon>
        <taxon>Hologalegina</taxon>
        <taxon>IRL clade</taxon>
        <taxon>Trifolieae</taxon>
        <taxon>Trifolium</taxon>
    </lineage>
</organism>
<comment type="caution">
    <text evidence="1">The sequence shown here is derived from an EMBL/GenBank/DDBJ whole genome shotgun (WGS) entry which is preliminary data.</text>
</comment>
<proteinExistence type="predicted"/>
<protein>
    <submittedName>
        <fullName evidence="1">Uncharacterized protein</fullName>
    </submittedName>
</protein>
<evidence type="ECO:0000313" key="2">
    <source>
        <dbReference type="Proteomes" id="UP000265520"/>
    </source>
</evidence>
<name>A0A392TCW8_9FABA</name>
<reference evidence="1 2" key="1">
    <citation type="journal article" date="2018" name="Front. Plant Sci.">
        <title>Red Clover (Trifolium pratense) and Zigzag Clover (T. medium) - A Picture of Genomic Similarities and Differences.</title>
        <authorList>
            <person name="Dluhosova J."/>
            <person name="Istvanek J."/>
            <person name="Nedelnik J."/>
            <person name="Repkova J."/>
        </authorList>
    </citation>
    <scope>NUCLEOTIDE SEQUENCE [LARGE SCALE GENOMIC DNA]</scope>
    <source>
        <strain evidence="2">cv. 10/8</strain>
        <tissue evidence="1">Leaf</tissue>
    </source>
</reference>
<dbReference type="AlphaFoldDB" id="A0A392TCW8"/>
<sequence>MGGHNADGGGRNSGYIAWIMGSWATRLQMTHLALWATYPYG</sequence>
<accession>A0A392TCW8</accession>